<dbReference type="PANTHER" id="PTHR24298">
    <property type="entry name" value="FLAVONOID 3'-MONOOXYGENASE-RELATED"/>
    <property type="match status" value="1"/>
</dbReference>
<name>A3BJD0_ORYSJ</name>
<dbReference type="SUPFAM" id="SSF48264">
    <property type="entry name" value="Cytochrome P450"/>
    <property type="match status" value="1"/>
</dbReference>
<keyword evidence="2 8" id="KW-0812">Transmembrane</keyword>
<dbReference type="PANTHER" id="PTHR24298:SF636">
    <property type="entry name" value="OS07G0451300 PROTEIN"/>
    <property type="match status" value="1"/>
</dbReference>
<keyword evidence="6 7" id="KW-0408">Iron</keyword>
<feature type="chain" id="PRO_5002650131" description="Cytochrome P450" evidence="9">
    <location>
        <begin position="17"/>
        <end position="465"/>
    </location>
</feature>
<dbReference type="AlphaFoldDB" id="A3BJD0"/>
<evidence type="ECO:0000256" key="5">
    <source>
        <dbReference type="ARBA" id="ARBA00023136"/>
    </source>
</evidence>
<evidence type="ECO:0000313" key="10">
    <source>
        <dbReference type="EMBL" id="EAZ39669.1"/>
    </source>
</evidence>
<dbReference type="PRINTS" id="PR00463">
    <property type="entry name" value="EP450I"/>
</dbReference>
<dbReference type="GO" id="GO:0005506">
    <property type="term" value="F:iron ion binding"/>
    <property type="evidence" value="ECO:0007669"/>
    <property type="project" value="InterPro"/>
</dbReference>
<dbReference type="EMBL" id="CM000144">
    <property type="protein sequence ID" value="EAZ39669.1"/>
    <property type="molecule type" value="Genomic_DNA"/>
</dbReference>
<dbReference type="InterPro" id="IPR051103">
    <property type="entry name" value="Plant_metabolite_P450s"/>
</dbReference>
<dbReference type="InterPro" id="IPR036396">
    <property type="entry name" value="Cyt_P450_sf"/>
</dbReference>
<evidence type="ECO:0000256" key="1">
    <source>
        <dbReference type="ARBA" id="ARBA00004167"/>
    </source>
</evidence>
<reference evidence="10" key="2">
    <citation type="submission" date="2008-12" db="EMBL/GenBank/DDBJ databases">
        <title>Improved gene annotation of the rice (Oryza sativa) genomes.</title>
        <authorList>
            <person name="Wang J."/>
            <person name="Li R."/>
            <person name="Fan W."/>
            <person name="Huang Q."/>
            <person name="Zhang J."/>
            <person name="Zhou Y."/>
            <person name="Hu Y."/>
            <person name="Zi S."/>
            <person name="Li J."/>
            <person name="Ni P."/>
            <person name="Zheng H."/>
            <person name="Zhang Y."/>
            <person name="Zhao M."/>
            <person name="Hao Q."/>
            <person name="McDermott J."/>
            <person name="Samudrala R."/>
            <person name="Kristiansen K."/>
            <person name="Wong G.K.-S."/>
        </authorList>
    </citation>
    <scope>NUCLEOTIDE SEQUENCE</scope>
</reference>
<dbReference type="GO" id="GO:0016020">
    <property type="term" value="C:membrane"/>
    <property type="evidence" value="ECO:0007669"/>
    <property type="project" value="UniProtKB-SubCell"/>
</dbReference>
<evidence type="ECO:0000256" key="3">
    <source>
        <dbReference type="ARBA" id="ARBA00022723"/>
    </source>
</evidence>
<keyword evidence="7" id="KW-0503">Monooxygenase</keyword>
<gene>
    <name evidence="10" type="ORF">OsJ_24100</name>
</gene>
<dbReference type="Pfam" id="PF00067">
    <property type="entry name" value="p450"/>
    <property type="match status" value="2"/>
</dbReference>
<comment type="subcellular location">
    <subcellularLocation>
        <location evidence="1">Membrane</location>
        <topology evidence="1">Single-pass membrane protein</topology>
    </subcellularLocation>
</comment>
<dbReference type="GO" id="GO:0016705">
    <property type="term" value="F:oxidoreductase activity, acting on paired donors, with incorporation or reduction of molecular oxygen"/>
    <property type="evidence" value="ECO:0007669"/>
    <property type="project" value="InterPro"/>
</dbReference>
<evidence type="ECO:0008006" key="11">
    <source>
        <dbReference type="Google" id="ProtNLM"/>
    </source>
</evidence>
<sequence length="465" mass="50155">MALLLLLVSSSCLVVAASIAVLCYVNNDADERLPPGPRVRLPLIGNLFLHAPTMAFLPSALRRLRRSHGPVVTLWAGNRPAVFVIGRDFAHRTLVLAGAALAHRPPSPFASSRALSFNRHGVNAAEYGDRWRRLRSNICSCLAATEALRRRSVDRLVATLELEARAGAGATGVVAPTDAFPATGSFSFFGRALLRRVGSPASRGVTVTLSRLSSPVRRLRREKADGDVADSATFCYVDTLLELELGEDEMVSLCWEFMNAAAKTTSTALEWTMARLVHHSDIQRKLRHDIAKTTNSGGVGVSPSPYLKAVVQESLRLHPPAHYLLAHTVDRDVPLGAGGYVIPKGAIVNYAVAEIGRDATAWTDPDEFVPERFMEGGEGAMVDAVSCGGAEIRMMPFGAGRRACPGASFAVSVLHLFVGRLVEQFEWWPVAEDEKAAAVDFSEKTGLVTVMKTPLRALLVPITSS</sequence>
<accession>A3BJD0</accession>
<keyword evidence="7" id="KW-0560">Oxidoreductase</keyword>
<comment type="similarity">
    <text evidence="7">Belongs to the cytochrome P450 family.</text>
</comment>
<dbReference type="GO" id="GO:0004497">
    <property type="term" value="F:monooxygenase activity"/>
    <property type="evidence" value="ECO:0007669"/>
    <property type="project" value="UniProtKB-KW"/>
</dbReference>
<evidence type="ECO:0000256" key="8">
    <source>
        <dbReference type="SAM" id="Phobius"/>
    </source>
</evidence>
<keyword evidence="9" id="KW-0732">Signal</keyword>
<organism evidence="10">
    <name type="scientific">Oryza sativa subsp. japonica</name>
    <name type="common">Rice</name>
    <dbReference type="NCBI Taxonomy" id="39947"/>
    <lineage>
        <taxon>Eukaryota</taxon>
        <taxon>Viridiplantae</taxon>
        <taxon>Streptophyta</taxon>
        <taxon>Embryophyta</taxon>
        <taxon>Tracheophyta</taxon>
        <taxon>Spermatophyta</taxon>
        <taxon>Magnoliopsida</taxon>
        <taxon>Liliopsida</taxon>
        <taxon>Poales</taxon>
        <taxon>Poaceae</taxon>
        <taxon>BOP clade</taxon>
        <taxon>Oryzoideae</taxon>
        <taxon>Oryzeae</taxon>
        <taxon>Oryzinae</taxon>
        <taxon>Oryza</taxon>
        <taxon>Oryza sativa</taxon>
    </lineage>
</organism>
<proteinExistence type="inferred from homology"/>
<evidence type="ECO:0000256" key="7">
    <source>
        <dbReference type="RuleBase" id="RU000461"/>
    </source>
</evidence>
<comment type="cofactor">
    <cofactor evidence="6">
        <name>heme</name>
        <dbReference type="ChEBI" id="CHEBI:30413"/>
    </cofactor>
</comment>
<evidence type="ECO:0000256" key="4">
    <source>
        <dbReference type="ARBA" id="ARBA00022989"/>
    </source>
</evidence>
<dbReference type="InterPro" id="IPR002401">
    <property type="entry name" value="Cyt_P450_E_grp-I"/>
</dbReference>
<dbReference type="InterPro" id="IPR017972">
    <property type="entry name" value="Cyt_P450_CS"/>
</dbReference>
<keyword evidence="4 8" id="KW-1133">Transmembrane helix</keyword>
<reference evidence="10" key="1">
    <citation type="journal article" date="2005" name="PLoS Biol.">
        <title>The genomes of Oryza sativa: a history of duplications.</title>
        <authorList>
            <person name="Yu J."/>
            <person name="Wang J."/>
            <person name="Lin W."/>
            <person name="Li S."/>
            <person name="Li H."/>
            <person name="Zhou J."/>
            <person name="Ni P."/>
            <person name="Dong W."/>
            <person name="Hu S."/>
            <person name="Zeng C."/>
            <person name="Zhang J."/>
            <person name="Zhang Y."/>
            <person name="Li R."/>
            <person name="Xu Z."/>
            <person name="Li S."/>
            <person name="Li X."/>
            <person name="Zheng H."/>
            <person name="Cong L."/>
            <person name="Lin L."/>
            <person name="Yin J."/>
            <person name="Geng J."/>
            <person name="Li G."/>
            <person name="Shi J."/>
            <person name="Liu J."/>
            <person name="Lv H."/>
            <person name="Li J."/>
            <person name="Wang J."/>
            <person name="Deng Y."/>
            <person name="Ran L."/>
            <person name="Shi X."/>
            <person name="Wang X."/>
            <person name="Wu Q."/>
            <person name="Li C."/>
            <person name="Ren X."/>
            <person name="Wang J."/>
            <person name="Wang X."/>
            <person name="Li D."/>
            <person name="Liu D."/>
            <person name="Zhang X."/>
            <person name="Ji Z."/>
            <person name="Zhao W."/>
            <person name="Sun Y."/>
            <person name="Zhang Z."/>
            <person name="Bao J."/>
            <person name="Han Y."/>
            <person name="Dong L."/>
            <person name="Ji J."/>
            <person name="Chen P."/>
            <person name="Wu S."/>
            <person name="Liu J."/>
            <person name="Xiao Y."/>
            <person name="Bu D."/>
            <person name="Tan J."/>
            <person name="Yang L."/>
            <person name="Ye C."/>
            <person name="Zhang J."/>
            <person name="Xu J."/>
            <person name="Zhou Y."/>
            <person name="Yu Y."/>
            <person name="Zhang B."/>
            <person name="Zhuang S."/>
            <person name="Wei H."/>
            <person name="Liu B."/>
            <person name="Lei M."/>
            <person name="Yu H."/>
            <person name="Li Y."/>
            <person name="Xu H."/>
            <person name="Wei S."/>
            <person name="He X."/>
            <person name="Fang L."/>
            <person name="Zhang Z."/>
            <person name="Zhang Y."/>
            <person name="Huang X."/>
            <person name="Su Z."/>
            <person name="Tong W."/>
            <person name="Li J."/>
            <person name="Tong Z."/>
            <person name="Li S."/>
            <person name="Ye J."/>
            <person name="Wang L."/>
            <person name="Fang L."/>
            <person name="Lei T."/>
            <person name="Chen C."/>
            <person name="Chen H."/>
            <person name="Xu Z."/>
            <person name="Li H."/>
            <person name="Huang H."/>
            <person name="Zhang F."/>
            <person name="Xu H."/>
            <person name="Li N."/>
            <person name="Zhao C."/>
            <person name="Li S."/>
            <person name="Dong L."/>
            <person name="Huang Y."/>
            <person name="Li L."/>
            <person name="Xi Y."/>
            <person name="Qi Q."/>
            <person name="Li W."/>
            <person name="Zhang B."/>
            <person name="Hu W."/>
            <person name="Zhang Y."/>
            <person name="Tian X."/>
            <person name="Jiao Y."/>
            <person name="Liang X."/>
            <person name="Jin J."/>
            <person name="Gao L."/>
            <person name="Zheng W."/>
            <person name="Hao B."/>
            <person name="Liu S."/>
            <person name="Wang W."/>
            <person name="Yuan L."/>
            <person name="Cao M."/>
            <person name="McDermott J."/>
            <person name="Samudrala R."/>
            <person name="Wang J."/>
            <person name="Wong G.K."/>
            <person name="Yang H."/>
        </authorList>
    </citation>
    <scope>NUCLEOTIDE SEQUENCE [LARGE SCALE GENOMIC DNA]</scope>
</reference>
<evidence type="ECO:0000256" key="9">
    <source>
        <dbReference type="SAM" id="SignalP"/>
    </source>
</evidence>
<feature type="transmembrane region" description="Helical" evidence="8">
    <location>
        <begin position="41"/>
        <end position="61"/>
    </location>
</feature>
<protein>
    <recommendedName>
        <fullName evidence="11">Cytochrome P450</fullName>
    </recommendedName>
</protein>
<dbReference type="InterPro" id="IPR001128">
    <property type="entry name" value="Cyt_P450"/>
</dbReference>
<feature type="binding site" description="axial binding residue" evidence="6">
    <location>
        <position position="404"/>
    </location>
    <ligand>
        <name>heme</name>
        <dbReference type="ChEBI" id="CHEBI:30413"/>
    </ligand>
    <ligandPart>
        <name>Fe</name>
        <dbReference type="ChEBI" id="CHEBI:18248"/>
    </ligandPart>
</feature>
<dbReference type="Proteomes" id="UP000007752">
    <property type="component" value="Chromosome 7"/>
</dbReference>
<evidence type="ECO:0000256" key="2">
    <source>
        <dbReference type="ARBA" id="ARBA00022692"/>
    </source>
</evidence>
<evidence type="ECO:0000256" key="6">
    <source>
        <dbReference type="PIRSR" id="PIRSR602401-1"/>
    </source>
</evidence>
<dbReference type="PRINTS" id="PR00385">
    <property type="entry name" value="P450"/>
</dbReference>
<keyword evidence="5 8" id="KW-0472">Membrane</keyword>
<keyword evidence="6 7" id="KW-0349">Heme</keyword>
<dbReference type="GO" id="GO:0020037">
    <property type="term" value="F:heme binding"/>
    <property type="evidence" value="ECO:0007669"/>
    <property type="project" value="InterPro"/>
</dbReference>
<dbReference type="Gene3D" id="1.10.630.10">
    <property type="entry name" value="Cytochrome P450"/>
    <property type="match status" value="1"/>
</dbReference>
<keyword evidence="3 6" id="KW-0479">Metal-binding</keyword>
<dbReference type="PROSITE" id="PS00086">
    <property type="entry name" value="CYTOCHROME_P450"/>
    <property type="match status" value="1"/>
</dbReference>
<feature type="signal peptide" evidence="9">
    <location>
        <begin position="1"/>
        <end position="16"/>
    </location>
</feature>